<proteinExistence type="predicted"/>
<evidence type="ECO:0000313" key="1">
    <source>
        <dbReference type="EMBL" id="CUG86778.1"/>
    </source>
</evidence>
<organism evidence="1 2">
    <name type="scientific">Bodo saltans</name>
    <name type="common">Flagellated protozoan</name>
    <dbReference type="NCBI Taxonomy" id="75058"/>
    <lineage>
        <taxon>Eukaryota</taxon>
        <taxon>Discoba</taxon>
        <taxon>Euglenozoa</taxon>
        <taxon>Kinetoplastea</taxon>
        <taxon>Metakinetoplastina</taxon>
        <taxon>Eubodonida</taxon>
        <taxon>Bodonidae</taxon>
        <taxon>Bodo</taxon>
    </lineage>
</organism>
<protein>
    <submittedName>
        <fullName evidence="1">Uncharacterized protein</fullName>
    </submittedName>
</protein>
<gene>
    <name evidence="1" type="ORF">BSAL_94690</name>
</gene>
<name>A0A0S4JCV8_BODSA</name>
<evidence type="ECO:0000313" key="2">
    <source>
        <dbReference type="Proteomes" id="UP000051952"/>
    </source>
</evidence>
<dbReference type="AlphaFoldDB" id="A0A0S4JCV8"/>
<dbReference type="Proteomes" id="UP000051952">
    <property type="component" value="Unassembled WGS sequence"/>
</dbReference>
<dbReference type="VEuPathDB" id="TriTrypDB:BSAL_94690"/>
<sequence length="273" mass="29872">MSIVAQSVDAGLAEVCDLILPLEIPRENISVEAILSVLREMINADKTRGQDTAISHVATLSSSGPAVGSSTSSVSEKTFIVLHVSNPSDARTIITTIQHLQASTPYYSFLGRLGWIRRTVVEEHCEACSASSSVLIDPPLTKLEVLLSAKRCQLTRKRPIETLETSDEDDLSCIVLYLSKVHEEDSDRTTQLLAVMEKTASEARWPILSHYLDTIKRRFFLQCPSSTDAAKVRELFIAVAKSGTVPDFQSNVTAISMKLCSLADMKRASSQSS</sequence>
<keyword evidence="2" id="KW-1185">Reference proteome</keyword>
<accession>A0A0S4JCV8</accession>
<dbReference type="EMBL" id="CYKH01001390">
    <property type="protein sequence ID" value="CUG86778.1"/>
    <property type="molecule type" value="Genomic_DNA"/>
</dbReference>
<reference evidence="2" key="1">
    <citation type="submission" date="2015-09" db="EMBL/GenBank/DDBJ databases">
        <authorList>
            <consortium name="Pathogen Informatics"/>
        </authorList>
    </citation>
    <scope>NUCLEOTIDE SEQUENCE [LARGE SCALE GENOMIC DNA]</scope>
    <source>
        <strain evidence="2">Lake Konstanz</strain>
    </source>
</reference>